<feature type="domain" description="DUF8040" evidence="1">
    <location>
        <begin position="51"/>
        <end position="112"/>
    </location>
</feature>
<dbReference type="Pfam" id="PF26138">
    <property type="entry name" value="DUF8040"/>
    <property type="match status" value="1"/>
</dbReference>
<dbReference type="InterPro" id="IPR045249">
    <property type="entry name" value="HARBI1-like"/>
</dbReference>
<sequence length="217" mass="24571">MSEDSVAQLEDASDEDEYVVRVLALVAGYYGHTYFDKQPLRNSITTGSDWPVFRHFCAALDNADRQTPWSHDCVGKKAVVFIYTIAKNASNSDLQERFQHSGETIHRMASTYLVQPVTPSQLQQNDPKYAGQLDQCRLAFDGTHIPAYNVFAACSAADSMVLVDARRKGFKTSPDLFDLDDAGYGLATEVMTPYRGARYHLKEWRQTYERPQKDKEL</sequence>
<proteinExistence type="predicted"/>
<dbReference type="PANTHER" id="PTHR22930:SF259">
    <property type="entry name" value="OS08G0106900 PROTEIN"/>
    <property type="match status" value="1"/>
</dbReference>
<organism evidence="2 3">
    <name type="scientific">Phytophthora infestans</name>
    <name type="common">Potato late blight agent</name>
    <name type="synonym">Botrytis infestans</name>
    <dbReference type="NCBI Taxonomy" id="4787"/>
    <lineage>
        <taxon>Eukaryota</taxon>
        <taxon>Sar</taxon>
        <taxon>Stramenopiles</taxon>
        <taxon>Oomycota</taxon>
        <taxon>Peronosporomycetes</taxon>
        <taxon>Peronosporales</taxon>
        <taxon>Peronosporaceae</taxon>
        <taxon>Phytophthora</taxon>
    </lineage>
</organism>
<protein>
    <submittedName>
        <fullName evidence="2">Putative DDE Tnp4 domain-containing protein</fullName>
    </submittedName>
</protein>
<evidence type="ECO:0000313" key="3">
    <source>
        <dbReference type="Proteomes" id="UP000704712"/>
    </source>
</evidence>
<dbReference type="PANTHER" id="PTHR22930">
    <property type="match status" value="1"/>
</dbReference>
<dbReference type="AlphaFoldDB" id="A0A8S9V0Y7"/>
<reference evidence="2" key="1">
    <citation type="submission" date="2020-03" db="EMBL/GenBank/DDBJ databases">
        <title>Hybrid Assembly of Korean Phytophthora infestans isolates.</title>
        <authorList>
            <person name="Prokchorchik M."/>
            <person name="Lee Y."/>
            <person name="Seo J."/>
            <person name="Cho J.-H."/>
            <person name="Park Y.-E."/>
            <person name="Jang D.-C."/>
            <person name="Im J.-S."/>
            <person name="Choi J.-G."/>
            <person name="Park H.-J."/>
            <person name="Lee G.-B."/>
            <person name="Lee Y.-G."/>
            <person name="Hong S.-Y."/>
            <person name="Cho K."/>
            <person name="Sohn K.H."/>
        </authorList>
    </citation>
    <scope>NUCLEOTIDE SEQUENCE</scope>
    <source>
        <strain evidence="2">KR_2_A2</strain>
    </source>
</reference>
<accession>A0A8S9V0Y7</accession>
<dbReference type="InterPro" id="IPR058353">
    <property type="entry name" value="DUF8040"/>
</dbReference>
<evidence type="ECO:0000259" key="1">
    <source>
        <dbReference type="Pfam" id="PF26138"/>
    </source>
</evidence>
<evidence type="ECO:0000313" key="2">
    <source>
        <dbReference type="EMBL" id="KAF4145104.1"/>
    </source>
</evidence>
<dbReference type="Proteomes" id="UP000704712">
    <property type="component" value="Unassembled WGS sequence"/>
</dbReference>
<comment type="caution">
    <text evidence="2">The sequence shown here is derived from an EMBL/GenBank/DDBJ whole genome shotgun (WGS) entry which is preliminary data.</text>
</comment>
<gene>
    <name evidence="2" type="ORF">GN958_ATG05687</name>
</gene>
<name>A0A8S9V0Y7_PHYIN</name>
<dbReference type="EMBL" id="JAACNO010000761">
    <property type="protein sequence ID" value="KAF4145104.1"/>
    <property type="molecule type" value="Genomic_DNA"/>
</dbReference>